<dbReference type="PROSITE" id="PS00678">
    <property type="entry name" value="WD_REPEATS_1"/>
    <property type="match status" value="2"/>
</dbReference>
<dbReference type="EMBL" id="BNJG01000001">
    <property type="protein sequence ID" value="GHO55682.1"/>
    <property type="molecule type" value="Genomic_DNA"/>
</dbReference>
<evidence type="ECO:0000256" key="2">
    <source>
        <dbReference type="ARBA" id="ARBA00022737"/>
    </source>
</evidence>
<dbReference type="PANTHER" id="PTHR19879">
    <property type="entry name" value="TRANSCRIPTION INITIATION FACTOR TFIID"/>
    <property type="match status" value="1"/>
</dbReference>
<dbReference type="SUPFAM" id="SSF50978">
    <property type="entry name" value="WD40 repeat-like"/>
    <property type="match status" value="1"/>
</dbReference>
<keyword evidence="1 3" id="KW-0853">WD repeat</keyword>
<dbReference type="PROSITE" id="PS50294">
    <property type="entry name" value="WD_REPEATS_REGION"/>
    <property type="match status" value="2"/>
</dbReference>
<dbReference type="SMART" id="SM00320">
    <property type="entry name" value="WD40"/>
    <property type="match status" value="2"/>
</dbReference>
<gene>
    <name evidence="4" type="ORF">KSB_41570</name>
</gene>
<proteinExistence type="predicted"/>
<dbReference type="InterPro" id="IPR001632">
    <property type="entry name" value="WD40_G-protein_beta-like"/>
</dbReference>
<dbReference type="InterPro" id="IPR001680">
    <property type="entry name" value="WD40_rpt"/>
</dbReference>
<name>A0ABQ3USW2_9CHLR</name>
<dbReference type="Proteomes" id="UP000654345">
    <property type="component" value="Unassembled WGS sequence"/>
</dbReference>
<evidence type="ECO:0008006" key="6">
    <source>
        <dbReference type="Google" id="ProtNLM"/>
    </source>
</evidence>
<dbReference type="Gene3D" id="2.130.10.10">
    <property type="entry name" value="YVTN repeat-like/Quinoprotein amine dehydrogenase"/>
    <property type="match status" value="1"/>
</dbReference>
<dbReference type="PRINTS" id="PR00319">
    <property type="entry name" value="GPROTEINB"/>
</dbReference>
<protein>
    <recommendedName>
        <fullName evidence="6">Anaphase-promoting complex subunit 4 WD40 domain-containing protein</fullName>
    </recommendedName>
</protein>
<dbReference type="InterPro" id="IPR019775">
    <property type="entry name" value="WD40_repeat_CS"/>
</dbReference>
<sequence>MLIWDIAANRQMCSCQGHWGSSNGLAWSPDDSRIAAAGSDWTVQVWNAQTGAQLLTYQGHRDTVWSVAWSPDGNFLASGSADHTIQIWEAPQL</sequence>
<dbReference type="InterPro" id="IPR036322">
    <property type="entry name" value="WD40_repeat_dom_sf"/>
</dbReference>
<evidence type="ECO:0000256" key="1">
    <source>
        <dbReference type="ARBA" id="ARBA00022574"/>
    </source>
</evidence>
<dbReference type="InterPro" id="IPR015943">
    <property type="entry name" value="WD40/YVTN_repeat-like_dom_sf"/>
</dbReference>
<evidence type="ECO:0000313" key="5">
    <source>
        <dbReference type="Proteomes" id="UP000654345"/>
    </source>
</evidence>
<organism evidence="4 5">
    <name type="scientific">Ktedonobacter robiniae</name>
    <dbReference type="NCBI Taxonomy" id="2778365"/>
    <lineage>
        <taxon>Bacteria</taxon>
        <taxon>Bacillati</taxon>
        <taxon>Chloroflexota</taxon>
        <taxon>Ktedonobacteria</taxon>
        <taxon>Ktedonobacterales</taxon>
        <taxon>Ktedonobacteraceae</taxon>
        <taxon>Ktedonobacter</taxon>
    </lineage>
</organism>
<dbReference type="Pfam" id="PF00400">
    <property type="entry name" value="WD40"/>
    <property type="match status" value="2"/>
</dbReference>
<dbReference type="PANTHER" id="PTHR19879:SF9">
    <property type="entry name" value="TRANSCRIPTION INITIATION FACTOR TFIID SUBUNIT 5"/>
    <property type="match status" value="1"/>
</dbReference>
<evidence type="ECO:0000256" key="3">
    <source>
        <dbReference type="PROSITE-ProRule" id="PRU00221"/>
    </source>
</evidence>
<dbReference type="PROSITE" id="PS50082">
    <property type="entry name" value="WD_REPEATS_2"/>
    <property type="match status" value="2"/>
</dbReference>
<comment type="caution">
    <text evidence="4">The sequence shown here is derived from an EMBL/GenBank/DDBJ whole genome shotgun (WGS) entry which is preliminary data.</text>
</comment>
<accession>A0ABQ3USW2</accession>
<keyword evidence="2" id="KW-0677">Repeat</keyword>
<evidence type="ECO:0000313" key="4">
    <source>
        <dbReference type="EMBL" id="GHO55682.1"/>
    </source>
</evidence>
<reference evidence="4 5" key="1">
    <citation type="journal article" date="2021" name="Int. J. Syst. Evol. Microbiol.">
        <title>Reticulibacter mediterranei gen. nov., sp. nov., within the new family Reticulibacteraceae fam. nov., and Ktedonospora formicarum gen. nov., sp. nov., Ktedonobacter robiniae sp. nov., Dictyobacter formicarum sp. nov. and Dictyobacter arantiisoli sp. nov., belonging to the class Ktedonobacteria.</title>
        <authorList>
            <person name="Yabe S."/>
            <person name="Zheng Y."/>
            <person name="Wang C.M."/>
            <person name="Sakai Y."/>
            <person name="Abe K."/>
            <person name="Yokota A."/>
            <person name="Donadio S."/>
            <person name="Cavaletti L."/>
            <person name="Monciardini P."/>
        </authorList>
    </citation>
    <scope>NUCLEOTIDE SEQUENCE [LARGE SCALE GENOMIC DNA]</scope>
    <source>
        <strain evidence="4 5">SOSP1-30</strain>
    </source>
</reference>
<feature type="repeat" description="WD" evidence="3">
    <location>
        <begin position="15"/>
        <end position="56"/>
    </location>
</feature>
<keyword evidence="5" id="KW-1185">Reference proteome</keyword>
<dbReference type="RefSeq" id="WP_201372248.1">
    <property type="nucleotide sequence ID" value="NZ_BNJG01000001.1"/>
</dbReference>
<feature type="repeat" description="WD" evidence="3">
    <location>
        <begin position="57"/>
        <end position="93"/>
    </location>
</feature>